<protein>
    <submittedName>
        <fullName evidence="10">FtsX-like permease family protein</fullName>
    </submittedName>
</protein>
<comment type="subcellular location">
    <subcellularLocation>
        <location evidence="1">Cell membrane</location>
        <topology evidence="1">Multi-pass membrane protein</topology>
    </subcellularLocation>
</comment>
<dbReference type="RefSeq" id="WP_285982997.1">
    <property type="nucleotide sequence ID" value="NZ_JASVDS010000003.1"/>
</dbReference>
<feature type="domain" description="ABC3 transporter permease C-terminal" evidence="8">
    <location>
        <begin position="274"/>
        <end position="398"/>
    </location>
</feature>
<dbReference type="PANTHER" id="PTHR30489">
    <property type="entry name" value="LIPOPROTEIN-RELEASING SYSTEM TRANSMEMBRANE PROTEIN LOLE"/>
    <property type="match status" value="1"/>
</dbReference>
<keyword evidence="6 7" id="KW-0472">Membrane</keyword>
<evidence type="ECO:0000313" key="11">
    <source>
        <dbReference type="Proteomes" id="UP001238603"/>
    </source>
</evidence>
<evidence type="ECO:0000256" key="6">
    <source>
        <dbReference type="ARBA" id="ARBA00023136"/>
    </source>
</evidence>
<feature type="domain" description="MacB-like periplasmic core" evidence="9">
    <location>
        <begin position="22"/>
        <end position="242"/>
    </location>
</feature>
<evidence type="ECO:0000259" key="9">
    <source>
        <dbReference type="Pfam" id="PF12704"/>
    </source>
</evidence>
<feature type="transmembrane region" description="Helical" evidence="7">
    <location>
        <begin position="270"/>
        <end position="295"/>
    </location>
</feature>
<dbReference type="Proteomes" id="UP001238603">
    <property type="component" value="Unassembled WGS sequence"/>
</dbReference>
<proteinExistence type="inferred from homology"/>
<keyword evidence="5 7" id="KW-1133">Transmembrane helix</keyword>
<gene>
    <name evidence="10" type="ORF">QRD43_13550</name>
</gene>
<reference evidence="10 11" key="1">
    <citation type="submission" date="2023-06" db="EMBL/GenBank/DDBJ databases">
        <title>Pelomonas sp. APW6 16S ribosomal RNA gene genome sequencing and assembly.</title>
        <authorList>
            <person name="Woo H."/>
        </authorList>
    </citation>
    <scope>NUCLEOTIDE SEQUENCE [LARGE SCALE GENOMIC DNA]</scope>
    <source>
        <strain evidence="10 11">APW6</strain>
    </source>
</reference>
<evidence type="ECO:0000256" key="4">
    <source>
        <dbReference type="ARBA" id="ARBA00022692"/>
    </source>
</evidence>
<dbReference type="InterPro" id="IPR051447">
    <property type="entry name" value="Lipoprotein-release_system"/>
</dbReference>
<dbReference type="Pfam" id="PF12704">
    <property type="entry name" value="MacB_PCD"/>
    <property type="match status" value="1"/>
</dbReference>
<comment type="caution">
    <text evidence="10">The sequence shown here is derived from an EMBL/GenBank/DDBJ whole genome shotgun (WGS) entry which is preliminary data.</text>
</comment>
<evidence type="ECO:0000256" key="2">
    <source>
        <dbReference type="ARBA" id="ARBA00005236"/>
    </source>
</evidence>
<keyword evidence="11" id="KW-1185">Reference proteome</keyword>
<dbReference type="PANTHER" id="PTHR30489:SF0">
    <property type="entry name" value="LIPOPROTEIN-RELEASING SYSTEM TRANSMEMBRANE PROTEIN LOLE"/>
    <property type="match status" value="1"/>
</dbReference>
<evidence type="ECO:0000256" key="3">
    <source>
        <dbReference type="ARBA" id="ARBA00022475"/>
    </source>
</evidence>
<feature type="transmembrane region" description="Helical" evidence="7">
    <location>
        <begin position="322"/>
        <end position="351"/>
    </location>
</feature>
<evidence type="ECO:0000256" key="7">
    <source>
        <dbReference type="SAM" id="Phobius"/>
    </source>
</evidence>
<dbReference type="InterPro" id="IPR025857">
    <property type="entry name" value="MacB_PCD"/>
</dbReference>
<feature type="transmembrane region" description="Helical" evidence="7">
    <location>
        <begin position="371"/>
        <end position="391"/>
    </location>
</feature>
<keyword evidence="4 7" id="KW-0812">Transmembrane</keyword>
<accession>A0ABT7LLB1</accession>
<comment type="similarity">
    <text evidence="2">Belongs to the ABC-4 integral membrane protein family. LolC/E subfamily.</text>
</comment>
<evidence type="ECO:0000259" key="8">
    <source>
        <dbReference type="Pfam" id="PF02687"/>
    </source>
</evidence>
<sequence>MNALMKWMHFAWLNALRNKRRSAVTLSIAALGTAGLLLASGFALFTYESLAQSAARSTGHLVMGTPAQFSQDEDTPLQHGLDDWQPLRRAVLAEPEVRQVLPRVEFTGLISNGEKSTVMMANGIDADAEFAVKGPFLQVKAGEVILSRERQVVMLGEGLAKSLKAGPGSSLTLLASTTAGALNAVDVTVRGVVSTGIAELDKRLVYLDLPSAQALLATERVSTLGVFLKDMASTAPLQQRLQGAHGGLQVKTWLDLATFYKAVRDLYNRIFGALGLIIALIVLFVVANAMAMAIIERTREIGTLRALGTTPRQLLTTLSLEGLVLGGGGAVLGALLSLGISLLLMVVPVMMPPPPGSTKGYPLHIAIDGPLYGWTLLVMLLLTGLSAALVARRTVHQPVVDALAHV</sequence>
<keyword evidence="3" id="KW-1003">Cell membrane</keyword>
<dbReference type="InterPro" id="IPR003838">
    <property type="entry name" value="ABC3_permease_C"/>
</dbReference>
<name>A0ABT7LLB1_9BURK</name>
<evidence type="ECO:0000313" key="10">
    <source>
        <dbReference type="EMBL" id="MDL5032935.1"/>
    </source>
</evidence>
<dbReference type="EMBL" id="JASVDS010000003">
    <property type="protein sequence ID" value="MDL5032935.1"/>
    <property type="molecule type" value="Genomic_DNA"/>
</dbReference>
<evidence type="ECO:0000256" key="5">
    <source>
        <dbReference type="ARBA" id="ARBA00022989"/>
    </source>
</evidence>
<dbReference type="Pfam" id="PF02687">
    <property type="entry name" value="FtsX"/>
    <property type="match status" value="1"/>
</dbReference>
<evidence type="ECO:0000256" key="1">
    <source>
        <dbReference type="ARBA" id="ARBA00004651"/>
    </source>
</evidence>
<organism evidence="10 11">
    <name type="scientific">Roseateles subflavus</name>
    <dbReference type="NCBI Taxonomy" id="3053353"/>
    <lineage>
        <taxon>Bacteria</taxon>
        <taxon>Pseudomonadati</taxon>
        <taxon>Pseudomonadota</taxon>
        <taxon>Betaproteobacteria</taxon>
        <taxon>Burkholderiales</taxon>
        <taxon>Sphaerotilaceae</taxon>
        <taxon>Roseateles</taxon>
    </lineage>
</organism>